<evidence type="ECO:0000256" key="3">
    <source>
        <dbReference type="ARBA" id="ARBA00022475"/>
    </source>
</evidence>
<dbReference type="PRINTS" id="PR01077">
    <property type="entry name" value="CLAUDIN"/>
</dbReference>
<evidence type="ECO:0000256" key="8">
    <source>
        <dbReference type="RuleBase" id="RU060637"/>
    </source>
</evidence>
<dbReference type="AlphaFoldDB" id="A0A087Y597"/>
<keyword evidence="2 8" id="KW-0796">Tight junction</keyword>
<dbReference type="GeneID" id="103144963"/>
<feature type="transmembrane region" description="Helical" evidence="8">
    <location>
        <begin position="75"/>
        <end position="98"/>
    </location>
</feature>
<keyword evidence="7 8" id="KW-0472">Membrane</keyword>
<protein>
    <recommendedName>
        <fullName evidence="8">Claudin</fullName>
    </recommendedName>
</protein>
<dbReference type="EMBL" id="AYCK01009194">
    <property type="status" value="NOT_ANNOTATED_CDS"/>
    <property type="molecule type" value="Genomic_DNA"/>
</dbReference>
<dbReference type="Gene3D" id="1.20.140.150">
    <property type="match status" value="1"/>
</dbReference>
<keyword evidence="10" id="KW-1185">Reference proteome</keyword>
<dbReference type="InterPro" id="IPR017974">
    <property type="entry name" value="Claudin_CS"/>
</dbReference>
<dbReference type="PROSITE" id="PS01346">
    <property type="entry name" value="CLAUDIN"/>
    <property type="match status" value="1"/>
</dbReference>
<reference evidence="9" key="2">
    <citation type="submission" date="2025-08" db="UniProtKB">
        <authorList>
            <consortium name="Ensembl"/>
        </authorList>
    </citation>
    <scope>IDENTIFICATION</scope>
</reference>
<dbReference type="Proteomes" id="UP000028760">
    <property type="component" value="Unassembled WGS sequence"/>
</dbReference>
<comment type="function">
    <text evidence="8">Claudins function as major constituents of the tight junction complexes that regulate the permeability of epithelia.</text>
</comment>
<dbReference type="PANTHER" id="PTHR12002">
    <property type="entry name" value="CLAUDIN"/>
    <property type="match status" value="1"/>
</dbReference>
<reference evidence="9" key="3">
    <citation type="submission" date="2025-09" db="UniProtKB">
        <authorList>
            <consortium name="Ensembl"/>
        </authorList>
    </citation>
    <scope>IDENTIFICATION</scope>
</reference>
<dbReference type="GO" id="GO:0005198">
    <property type="term" value="F:structural molecule activity"/>
    <property type="evidence" value="ECO:0007669"/>
    <property type="project" value="InterPro"/>
</dbReference>
<evidence type="ECO:0000256" key="6">
    <source>
        <dbReference type="ARBA" id="ARBA00022989"/>
    </source>
</evidence>
<dbReference type="InterPro" id="IPR004031">
    <property type="entry name" value="PMP22/EMP/MP20/Claudin"/>
</dbReference>
<evidence type="ECO:0000256" key="2">
    <source>
        <dbReference type="ARBA" id="ARBA00022427"/>
    </source>
</evidence>
<evidence type="ECO:0000256" key="1">
    <source>
        <dbReference type="ARBA" id="ARBA00008295"/>
    </source>
</evidence>
<dbReference type="RefSeq" id="XP_007562218.1">
    <property type="nucleotide sequence ID" value="XM_007562156.2"/>
</dbReference>
<evidence type="ECO:0000256" key="4">
    <source>
        <dbReference type="ARBA" id="ARBA00022692"/>
    </source>
</evidence>
<organism evidence="9 10">
    <name type="scientific">Poecilia formosa</name>
    <name type="common">Amazon molly</name>
    <name type="synonym">Limia formosa</name>
    <dbReference type="NCBI Taxonomy" id="48698"/>
    <lineage>
        <taxon>Eukaryota</taxon>
        <taxon>Metazoa</taxon>
        <taxon>Chordata</taxon>
        <taxon>Craniata</taxon>
        <taxon>Vertebrata</taxon>
        <taxon>Euteleostomi</taxon>
        <taxon>Actinopterygii</taxon>
        <taxon>Neopterygii</taxon>
        <taxon>Teleostei</taxon>
        <taxon>Neoteleostei</taxon>
        <taxon>Acanthomorphata</taxon>
        <taxon>Ovalentaria</taxon>
        <taxon>Atherinomorphae</taxon>
        <taxon>Cyprinodontiformes</taxon>
        <taxon>Poeciliidae</taxon>
        <taxon>Poeciliinae</taxon>
        <taxon>Poecilia</taxon>
    </lineage>
</organism>
<evidence type="ECO:0000313" key="9">
    <source>
        <dbReference type="Ensembl" id="ENSPFOP00000013200.1"/>
    </source>
</evidence>
<dbReference type="GeneTree" id="ENSGT00920000149270"/>
<name>A0A087Y597_POEFO</name>
<reference evidence="10" key="1">
    <citation type="submission" date="2013-10" db="EMBL/GenBank/DDBJ databases">
        <authorList>
            <person name="Schartl M."/>
            <person name="Warren W."/>
        </authorList>
    </citation>
    <scope>NUCLEOTIDE SEQUENCE [LARGE SCALE GENOMIC DNA]</scope>
    <source>
        <strain evidence="10">female</strain>
    </source>
</reference>
<keyword evidence="4 8" id="KW-0812">Transmembrane</keyword>
<dbReference type="GO" id="GO:0005923">
    <property type="term" value="C:bicellular tight junction"/>
    <property type="evidence" value="ECO:0007669"/>
    <property type="project" value="UniProtKB-SubCell"/>
</dbReference>
<evidence type="ECO:0000256" key="7">
    <source>
        <dbReference type="ARBA" id="ARBA00023136"/>
    </source>
</evidence>
<comment type="similarity">
    <text evidence="1 8">Belongs to the claudin family.</text>
</comment>
<dbReference type="Pfam" id="PF00822">
    <property type="entry name" value="PMP22_Claudin"/>
    <property type="match status" value="1"/>
</dbReference>
<proteinExistence type="inferred from homology"/>
<feature type="transmembrane region" description="Helical" evidence="8">
    <location>
        <begin position="151"/>
        <end position="172"/>
    </location>
</feature>
<keyword evidence="6 8" id="KW-1133">Transmembrane helix</keyword>
<comment type="caution">
    <text evidence="8">Lacks conserved residue(s) required for the propagation of feature annotation.</text>
</comment>
<evidence type="ECO:0000256" key="5">
    <source>
        <dbReference type="ARBA" id="ARBA00022949"/>
    </source>
</evidence>
<feature type="transmembrane region" description="Helical" evidence="8">
    <location>
        <begin position="110"/>
        <end position="131"/>
    </location>
</feature>
<keyword evidence="5 8" id="KW-0965">Cell junction</keyword>
<dbReference type="eggNOG" id="ENOG502QW3M">
    <property type="taxonomic scope" value="Eukaryota"/>
</dbReference>
<evidence type="ECO:0000313" key="10">
    <source>
        <dbReference type="Proteomes" id="UP000028760"/>
    </source>
</evidence>
<dbReference type="OMA" id="THDMRNI"/>
<dbReference type="GO" id="GO:0005886">
    <property type="term" value="C:plasma membrane"/>
    <property type="evidence" value="ECO:0007669"/>
    <property type="project" value="UniProtKB-SubCell"/>
</dbReference>
<keyword evidence="3 8" id="KW-1003">Cell membrane</keyword>
<dbReference type="Ensembl" id="ENSPFOT00000013218.1">
    <property type="protein sequence ID" value="ENSPFOP00000013200.1"/>
    <property type="gene ID" value="ENSPFOG00000013206.1"/>
</dbReference>
<dbReference type="InterPro" id="IPR006187">
    <property type="entry name" value="Claudin"/>
</dbReference>
<dbReference type="KEGG" id="pfor:103144963"/>
<dbReference type="STRING" id="48698.ENSPFOP00000013200"/>
<accession>A0A087Y597</accession>
<comment type="subcellular location">
    <subcellularLocation>
        <location evidence="8">Cell junction</location>
        <location evidence="8">Tight junction</location>
    </subcellularLocation>
    <subcellularLocation>
        <location evidence="8">Cell membrane</location>
        <topology evidence="8">Multi-pass membrane protein</topology>
    </subcellularLocation>
</comment>
<sequence>MASKTVQMVCVALSAIGLIGVIICCALPEWSVTNQGDMEAHYGLWKACVKYTTGPQECRTYIGSWLPSEMHSFRALTIISCMLGILSLLLLLFGSDFTPCVQNENTKPKMILAAGVGLILTGLLVIIPVSWKTHDMRNIPMLVVRVMLGASIYIGFIAGLMLMLTGGLLCYLSRSSSSGGTASFFSNRV</sequence>